<keyword evidence="4 6" id="KW-0238">DNA-binding</keyword>
<protein>
    <recommendedName>
        <fullName evidence="6">RNA polymerase sigma factor</fullName>
    </recommendedName>
</protein>
<dbReference type="Gene3D" id="1.10.10.10">
    <property type="entry name" value="Winged helix-like DNA-binding domain superfamily/Winged helix DNA-binding domain"/>
    <property type="match status" value="2"/>
</dbReference>
<name>A0ABQ4GAR4_9ACTN</name>
<evidence type="ECO:0000256" key="3">
    <source>
        <dbReference type="ARBA" id="ARBA00023082"/>
    </source>
</evidence>
<keyword evidence="3 6" id="KW-0731">Sigma factor</keyword>
<dbReference type="PROSITE" id="PS00716">
    <property type="entry name" value="SIGMA70_2"/>
    <property type="match status" value="1"/>
</dbReference>
<dbReference type="InterPro" id="IPR014284">
    <property type="entry name" value="RNA_pol_sigma-70_dom"/>
</dbReference>
<dbReference type="PANTHER" id="PTHR30603:SF60">
    <property type="entry name" value="RNA POLYMERASE SIGMA FACTOR RPOD"/>
    <property type="match status" value="1"/>
</dbReference>
<keyword evidence="11" id="KW-1185">Reference proteome</keyword>
<gene>
    <name evidence="10" type="primary">hrdC</name>
    <name evidence="10" type="ORF">Mco01_71570</name>
</gene>
<dbReference type="SUPFAM" id="SSF88946">
    <property type="entry name" value="Sigma2 domain of RNA polymerase sigma factors"/>
    <property type="match status" value="1"/>
</dbReference>
<dbReference type="RefSeq" id="WP_204061174.1">
    <property type="nucleotide sequence ID" value="NZ_BAAAGP010000044.1"/>
</dbReference>
<dbReference type="InterPro" id="IPR009042">
    <property type="entry name" value="RNA_pol_sigma70_r1_2"/>
</dbReference>
<dbReference type="PANTHER" id="PTHR30603">
    <property type="entry name" value="RNA POLYMERASE SIGMA FACTOR RPO"/>
    <property type="match status" value="1"/>
</dbReference>
<feature type="domain" description="RNA polymerase sigma-70" evidence="8">
    <location>
        <begin position="101"/>
        <end position="114"/>
    </location>
</feature>
<sequence length="315" mass="34310">MDEQGHGRRSFPPGPPDTYLARIGETPLLTAGEEAGLARRIEAGVYARHLLGEDPSRPDADELEAVAADGLRARDHLIRANLRLVVSIARRHLHRGASLPDLIQDGNLGLIEAVDRFDHRRGFRFSTCAAWWIRKAIQKGQETSGLIRIPGHVRDEMYRLARAEERLTGETGHAPSAERLAAELGRPVDRVLAWRLLARDCVALDARPAGGPPFAEPSSGSEPVEHAVWACPEAAMEQAALAGALRSATAALAPRQALIVRLRFGLDGTTEHTRRETAATVGVPSAWMGRLERESLARMRHHAGGRTLAVWAGRA</sequence>
<evidence type="ECO:0000256" key="2">
    <source>
        <dbReference type="ARBA" id="ARBA00023015"/>
    </source>
</evidence>
<dbReference type="PROSITE" id="PS00715">
    <property type="entry name" value="SIGMA70_1"/>
    <property type="match status" value="1"/>
</dbReference>
<feature type="domain" description="RNA polymerase sigma-70" evidence="9">
    <location>
        <begin position="273"/>
        <end position="299"/>
    </location>
</feature>
<dbReference type="InterPro" id="IPR036388">
    <property type="entry name" value="WH-like_DNA-bd_sf"/>
</dbReference>
<dbReference type="InterPro" id="IPR013324">
    <property type="entry name" value="RNA_pol_sigma_r3/r4-like"/>
</dbReference>
<dbReference type="InterPro" id="IPR050239">
    <property type="entry name" value="Sigma-70_RNA_pol_init_factors"/>
</dbReference>
<proteinExistence type="inferred from homology"/>
<dbReference type="PRINTS" id="PR00046">
    <property type="entry name" value="SIGMA70FCT"/>
</dbReference>
<reference evidence="10 11" key="1">
    <citation type="submission" date="2021-01" db="EMBL/GenBank/DDBJ databases">
        <title>Whole genome shotgun sequence of Microbispora corallina NBRC 16416.</title>
        <authorList>
            <person name="Komaki H."/>
            <person name="Tamura T."/>
        </authorList>
    </citation>
    <scope>NUCLEOTIDE SEQUENCE [LARGE SCALE GENOMIC DNA]</scope>
    <source>
        <strain evidence="10 11">NBRC 16416</strain>
    </source>
</reference>
<dbReference type="InterPro" id="IPR013325">
    <property type="entry name" value="RNA_pol_sigma_r2"/>
</dbReference>
<dbReference type="InterPro" id="IPR000943">
    <property type="entry name" value="RNA_pol_sigma70"/>
</dbReference>
<evidence type="ECO:0000256" key="4">
    <source>
        <dbReference type="ARBA" id="ARBA00023125"/>
    </source>
</evidence>
<dbReference type="InterPro" id="IPR007627">
    <property type="entry name" value="RNA_pol_sigma70_r2"/>
</dbReference>
<comment type="function">
    <text evidence="6">Sigma factors are initiation factors that promote the attachment of RNA polymerase to specific initiation sites and are then released.</text>
</comment>
<evidence type="ECO:0000313" key="10">
    <source>
        <dbReference type="EMBL" id="GIH44157.1"/>
    </source>
</evidence>
<dbReference type="EMBL" id="BOOC01000052">
    <property type="protein sequence ID" value="GIH44157.1"/>
    <property type="molecule type" value="Genomic_DNA"/>
</dbReference>
<keyword evidence="2 6" id="KW-0805">Transcription regulation</keyword>
<dbReference type="InterPro" id="IPR007624">
    <property type="entry name" value="RNA_pol_sigma70_r3"/>
</dbReference>
<accession>A0ABQ4GAR4</accession>
<evidence type="ECO:0000259" key="9">
    <source>
        <dbReference type="PROSITE" id="PS00716"/>
    </source>
</evidence>
<evidence type="ECO:0000259" key="8">
    <source>
        <dbReference type="PROSITE" id="PS00715"/>
    </source>
</evidence>
<comment type="caution">
    <text evidence="10">The sequence shown here is derived from an EMBL/GenBank/DDBJ whole genome shotgun (WGS) entry which is preliminary data.</text>
</comment>
<evidence type="ECO:0000313" key="11">
    <source>
        <dbReference type="Proteomes" id="UP000603904"/>
    </source>
</evidence>
<keyword evidence="5 6" id="KW-0804">Transcription</keyword>
<dbReference type="NCBIfam" id="TIGR02937">
    <property type="entry name" value="sigma70-ECF"/>
    <property type="match status" value="1"/>
</dbReference>
<organism evidence="10 11">
    <name type="scientific">Microbispora corallina</name>
    <dbReference type="NCBI Taxonomy" id="83302"/>
    <lineage>
        <taxon>Bacteria</taxon>
        <taxon>Bacillati</taxon>
        <taxon>Actinomycetota</taxon>
        <taxon>Actinomycetes</taxon>
        <taxon>Streptosporangiales</taxon>
        <taxon>Streptosporangiaceae</taxon>
        <taxon>Microbispora</taxon>
    </lineage>
</organism>
<evidence type="ECO:0000256" key="1">
    <source>
        <dbReference type="ARBA" id="ARBA00007788"/>
    </source>
</evidence>
<dbReference type="Pfam" id="PF00140">
    <property type="entry name" value="Sigma70_r1_2"/>
    <property type="match status" value="1"/>
</dbReference>
<comment type="similarity">
    <text evidence="1 6">Belongs to the sigma-70 factor family.</text>
</comment>
<dbReference type="Proteomes" id="UP000603904">
    <property type="component" value="Unassembled WGS sequence"/>
</dbReference>
<evidence type="ECO:0000256" key="6">
    <source>
        <dbReference type="RuleBase" id="RU362124"/>
    </source>
</evidence>
<dbReference type="Pfam" id="PF04542">
    <property type="entry name" value="Sigma70_r2"/>
    <property type="match status" value="1"/>
</dbReference>
<evidence type="ECO:0000256" key="5">
    <source>
        <dbReference type="ARBA" id="ARBA00023163"/>
    </source>
</evidence>
<dbReference type="SUPFAM" id="SSF88659">
    <property type="entry name" value="Sigma3 and sigma4 domains of RNA polymerase sigma factors"/>
    <property type="match status" value="2"/>
</dbReference>
<dbReference type="Gene3D" id="1.10.601.10">
    <property type="entry name" value="RNA Polymerase Primary Sigma Factor"/>
    <property type="match status" value="1"/>
</dbReference>
<feature type="region of interest" description="Disordered" evidence="7">
    <location>
        <begin position="1"/>
        <end position="21"/>
    </location>
</feature>
<evidence type="ECO:0000256" key="7">
    <source>
        <dbReference type="SAM" id="MobiDB-lite"/>
    </source>
</evidence>
<dbReference type="Pfam" id="PF04539">
    <property type="entry name" value="Sigma70_r3"/>
    <property type="match status" value="1"/>
</dbReference>